<dbReference type="Proteomes" id="UP001240157">
    <property type="component" value="Unassembled WGS sequence"/>
</dbReference>
<feature type="domain" description="Pyridoxamine 5'-phosphate oxidase N-terminal" evidence="1">
    <location>
        <begin position="7"/>
        <end position="125"/>
    </location>
</feature>
<dbReference type="PANTHER" id="PTHR34818:SF1">
    <property type="entry name" value="PROTEIN BLI-3"/>
    <property type="match status" value="1"/>
</dbReference>
<dbReference type="PANTHER" id="PTHR34818">
    <property type="entry name" value="PROTEIN BLI-3"/>
    <property type="match status" value="1"/>
</dbReference>
<name>A0AAE5T0T7_STACR</name>
<keyword evidence="6" id="KW-1185">Reference proteome</keyword>
<organism evidence="3 8">
    <name type="scientific">Staphylococcus chromogenes</name>
    <name type="common">Staphylococcus hyicus subsp. chromogenes</name>
    <dbReference type="NCBI Taxonomy" id="46126"/>
    <lineage>
        <taxon>Bacteria</taxon>
        <taxon>Bacillati</taxon>
        <taxon>Bacillota</taxon>
        <taxon>Bacilli</taxon>
        <taxon>Bacillales</taxon>
        <taxon>Staphylococcaceae</taxon>
        <taxon>Staphylococcus</taxon>
    </lineage>
</organism>
<dbReference type="InterPro" id="IPR052917">
    <property type="entry name" value="Stress-Dev_Protein"/>
</dbReference>
<dbReference type="Gene3D" id="2.30.110.10">
    <property type="entry name" value="Electron Transport, Fmn-binding Protein, Chain A"/>
    <property type="match status" value="1"/>
</dbReference>
<dbReference type="EMBL" id="PZAO01000024">
    <property type="protein sequence ID" value="PTG68940.1"/>
    <property type="molecule type" value="Genomic_DNA"/>
</dbReference>
<evidence type="ECO:0000313" key="4">
    <source>
        <dbReference type="EMBL" id="PTG28116.1"/>
    </source>
</evidence>
<reference evidence="3" key="2">
    <citation type="submission" date="2018-03" db="EMBL/GenBank/DDBJ databases">
        <authorList>
            <person name="Naushad S."/>
        </authorList>
    </citation>
    <scope>NUCLEOTIDE SEQUENCE</scope>
    <source>
        <strain evidence="4">SNUC 105</strain>
        <strain evidence="5">SNUC 1363</strain>
        <strain evidence="3">SNUC 505</strain>
    </source>
</reference>
<dbReference type="InterPro" id="IPR012349">
    <property type="entry name" value="Split_barrel_FMN-bd"/>
</dbReference>
<dbReference type="EMBL" id="PZCM01000003">
    <property type="protein sequence ID" value="PTG28116.1"/>
    <property type="molecule type" value="Genomic_DNA"/>
</dbReference>
<evidence type="ECO:0000313" key="9">
    <source>
        <dbReference type="Proteomes" id="UP001240157"/>
    </source>
</evidence>
<comment type="caution">
    <text evidence="3">The sequence shown here is derived from an EMBL/GenBank/DDBJ whole genome shotgun (WGS) entry which is preliminary data.</text>
</comment>
<dbReference type="RefSeq" id="WP_037575201.1">
    <property type="nucleotide sequence ID" value="NZ_BMDK01000002.1"/>
</dbReference>
<evidence type="ECO:0000313" key="3">
    <source>
        <dbReference type="EMBL" id="PTG16709.1"/>
    </source>
</evidence>
<evidence type="ECO:0000313" key="8">
    <source>
        <dbReference type="Proteomes" id="UP000242704"/>
    </source>
</evidence>
<evidence type="ECO:0000313" key="6">
    <source>
        <dbReference type="Proteomes" id="UP000242008"/>
    </source>
</evidence>
<dbReference type="Proteomes" id="UP000242144">
    <property type="component" value="Unassembled WGS sequence"/>
</dbReference>
<dbReference type="InterPro" id="IPR011576">
    <property type="entry name" value="Pyridox_Oxase_N"/>
</dbReference>
<dbReference type="Proteomes" id="UP000242008">
    <property type="component" value="Unassembled WGS sequence"/>
</dbReference>
<evidence type="ECO:0000313" key="5">
    <source>
        <dbReference type="EMBL" id="PTG68940.1"/>
    </source>
</evidence>
<dbReference type="EMBL" id="JAVGJF010000003">
    <property type="protein sequence ID" value="MDQ7174571.1"/>
    <property type="molecule type" value="Genomic_DNA"/>
</dbReference>
<reference evidence="2 9" key="3">
    <citation type="submission" date="2023-08" db="EMBL/GenBank/DDBJ databases">
        <title>Whole genome sequencing of Staphylococcus chromogenes NNSch 2386.</title>
        <authorList>
            <person name="Kropotov V.S."/>
            <person name="Boriskina E.V."/>
            <person name="Gordinskaya N.A."/>
            <person name="Shkurkina I.S."/>
            <person name="Kryazhev D.V."/>
            <person name="Alekseeva A.E."/>
            <person name="Makhova M.A."/>
        </authorList>
    </citation>
    <scope>NUCLEOTIDE SEQUENCE [LARGE SCALE GENOMIC DNA]</scope>
    <source>
        <strain evidence="2 9">NNSch 2386</strain>
    </source>
</reference>
<dbReference type="AlphaFoldDB" id="A0AAE5T0T7"/>
<dbReference type="SUPFAM" id="SSF50475">
    <property type="entry name" value="FMN-binding split barrel"/>
    <property type="match status" value="1"/>
</dbReference>
<evidence type="ECO:0000313" key="7">
    <source>
        <dbReference type="Proteomes" id="UP000242144"/>
    </source>
</evidence>
<evidence type="ECO:0000313" key="2">
    <source>
        <dbReference type="EMBL" id="MDQ7174571.1"/>
    </source>
</evidence>
<gene>
    <name evidence="4" type="ORF">BU638_03230</name>
    <name evidence="3" type="ORF">BU653_01755</name>
    <name evidence="5" type="ORF">BU676_09425</name>
    <name evidence="2" type="ORF">RCF65_01040</name>
</gene>
<sequence>MEQQAIQKINEVIAQSRIGVLSTSYQDQPNSRYMIFYNDGLELYTKTSKQSRKFEELKNNPKTHVLLGYEEQNNLPYVEIEGTIELVTSQEIIDELWQSQDKTFFDSKEDPDLVVLRIIPETILLHDSKTQGAPVEIDVSNL</sequence>
<proteinExistence type="predicted"/>
<protein>
    <submittedName>
        <fullName evidence="3">General stress protein</fullName>
    </submittedName>
    <submittedName>
        <fullName evidence="2">Pyridoxamine 5'-phosphate oxidase family protein</fullName>
    </submittedName>
</protein>
<dbReference type="EMBL" id="PZBZ01000006">
    <property type="protein sequence ID" value="PTG16709.1"/>
    <property type="molecule type" value="Genomic_DNA"/>
</dbReference>
<dbReference type="Proteomes" id="UP000242704">
    <property type="component" value="Unassembled WGS sequence"/>
</dbReference>
<reference evidence="6 7" key="1">
    <citation type="journal article" date="2016" name="Front. Microbiol.">
        <title>Comprehensive Phylogenetic Analysis of Bovine Non-aureus Staphylococci Species Based on Whole-Genome Sequencing.</title>
        <authorList>
            <person name="Naushad S."/>
            <person name="Barkema H.W."/>
            <person name="Luby C."/>
            <person name="Condas L.A."/>
            <person name="Nobrega D.B."/>
            <person name="Carson D.A."/>
            <person name="De Buck J."/>
        </authorList>
    </citation>
    <scope>NUCLEOTIDE SEQUENCE [LARGE SCALE GENOMIC DNA]</scope>
    <source>
        <strain evidence="4 7">SNUC 105</strain>
        <strain evidence="5 6">SNUC 1363</strain>
        <strain evidence="3 8">SNUC 505</strain>
    </source>
</reference>
<dbReference type="Pfam" id="PF01243">
    <property type="entry name" value="PNPOx_N"/>
    <property type="match status" value="1"/>
</dbReference>
<evidence type="ECO:0000259" key="1">
    <source>
        <dbReference type="Pfam" id="PF01243"/>
    </source>
</evidence>
<accession>A0AAE5T0T7</accession>